<comment type="caution">
    <text evidence="3">The sequence shown here is derived from an EMBL/GenBank/DDBJ whole genome shotgun (WGS) entry which is preliminary data.</text>
</comment>
<keyword evidence="4" id="KW-1185">Reference proteome</keyword>
<sequence>MDDNSDLNMDVDSEGSDIEVDDFDDSDNDIDVNDGLRQNQVDGRNDAWLRAIFYSDSENKAEFEGFQEEWAKDEFSVRFQPKFKLLEGATVQHPEEADALHYFELLWDELLWTKLVDETNRYADQERRKNPPPPKSPRWTPVDIPTIKAFIGLCFAMGIIRLPSRHNYWRQHKYMFVTSFKKVMSRDRFDLIWRYLHLHDNESQAAQPRPEGRPDKLRKIRWYLDYLDQRFSSNFIPQSTATIDESMIKFKDGLSFRQYLPAKPTKWGVKLWNMADSATGYMHRFQVYTGKEDGQEKGLAYRVVMDLCSHVWKKSDSIF</sequence>
<protein>
    <recommendedName>
        <fullName evidence="2">PiggyBac transposable element-derived protein domain-containing protein</fullName>
    </recommendedName>
</protein>
<evidence type="ECO:0000313" key="3">
    <source>
        <dbReference type="EMBL" id="KAL3876315.1"/>
    </source>
</evidence>
<dbReference type="PANTHER" id="PTHR46599:SF3">
    <property type="entry name" value="PIGGYBAC TRANSPOSABLE ELEMENT-DERIVED PROTEIN 4"/>
    <property type="match status" value="1"/>
</dbReference>
<feature type="region of interest" description="Disordered" evidence="1">
    <location>
        <begin position="1"/>
        <end position="32"/>
    </location>
</feature>
<dbReference type="EMBL" id="JBJQND010000005">
    <property type="protein sequence ID" value="KAL3876315.1"/>
    <property type="molecule type" value="Genomic_DNA"/>
</dbReference>
<evidence type="ECO:0000256" key="1">
    <source>
        <dbReference type="SAM" id="MobiDB-lite"/>
    </source>
</evidence>
<name>A0ABD3WS32_SINWO</name>
<organism evidence="3 4">
    <name type="scientific">Sinanodonta woodiana</name>
    <name type="common">Chinese pond mussel</name>
    <name type="synonym">Anodonta woodiana</name>
    <dbReference type="NCBI Taxonomy" id="1069815"/>
    <lineage>
        <taxon>Eukaryota</taxon>
        <taxon>Metazoa</taxon>
        <taxon>Spiralia</taxon>
        <taxon>Lophotrochozoa</taxon>
        <taxon>Mollusca</taxon>
        <taxon>Bivalvia</taxon>
        <taxon>Autobranchia</taxon>
        <taxon>Heteroconchia</taxon>
        <taxon>Palaeoheterodonta</taxon>
        <taxon>Unionida</taxon>
        <taxon>Unionoidea</taxon>
        <taxon>Unionidae</taxon>
        <taxon>Unioninae</taxon>
        <taxon>Sinanodonta</taxon>
    </lineage>
</organism>
<evidence type="ECO:0000259" key="2">
    <source>
        <dbReference type="Pfam" id="PF13843"/>
    </source>
</evidence>
<dbReference type="Pfam" id="PF13843">
    <property type="entry name" value="DDE_Tnp_1_7"/>
    <property type="match status" value="1"/>
</dbReference>
<proteinExistence type="predicted"/>
<reference evidence="3 4" key="1">
    <citation type="submission" date="2024-11" db="EMBL/GenBank/DDBJ databases">
        <title>Chromosome-level genome assembly of the freshwater bivalve Anodonta woodiana.</title>
        <authorList>
            <person name="Chen X."/>
        </authorList>
    </citation>
    <scope>NUCLEOTIDE SEQUENCE [LARGE SCALE GENOMIC DNA]</scope>
    <source>
        <strain evidence="3">MN2024</strain>
        <tissue evidence="3">Gills</tissue>
    </source>
</reference>
<dbReference type="InterPro" id="IPR029526">
    <property type="entry name" value="PGBD"/>
</dbReference>
<accession>A0ABD3WS32</accession>
<evidence type="ECO:0000313" key="4">
    <source>
        <dbReference type="Proteomes" id="UP001634394"/>
    </source>
</evidence>
<feature type="domain" description="PiggyBac transposable element-derived protein" evidence="2">
    <location>
        <begin position="98"/>
        <end position="315"/>
    </location>
</feature>
<dbReference type="PANTHER" id="PTHR46599">
    <property type="entry name" value="PIGGYBAC TRANSPOSABLE ELEMENT-DERIVED PROTEIN 4"/>
    <property type="match status" value="1"/>
</dbReference>
<dbReference type="AlphaFoldDB" id="A0ABD3WS32"/>
<gene>
    <name evidence="3" type="ORF">ACJMK2_034177</name>
</gene>
<dbReference type="Proteomes" id="UP001634394">
    <property type="component" value="Unassembled WGS sequence"/>
</dbReference>